<dbReference type="EMBL" id="CP041372">
    <property type="protein sequence ID" value="QKS71717.1"/>
    <property type="molecule type" value="Genomic_DNA"/>
</dbReference>
<evidence type="ECO:0000313" key="2">
    <source>
        <dbReference type="EMBL" id="QKS71717.1"/>
    </source>
</evidence>
<reference evidence="3" key="1">
    <citation type="submission" date="2019-07" db="EMBL/GenBank/DDBJ databases">
        <title>Bacillus alkalisoli sp. nov. isolated from saline soil.</title>
        <authorList>
            <person name="Sun J.-Q."/>
            <person name="Xu L."/>
        </authorList>
    </citation>
    <scope>NUCLEOTIDE SEQUENCE [LARGE SCALE GENOMIC DNA]</scope>
    <source>
        <strain evidence="3">M4U3P1</strain>
    </source>
</reference>
<accession>A0A859FF49</accession>
<dbReference type="KEGG" id="psua:FLK61_34115"/>
<dbReference type="KEGG" id="psua:FLK61_33820"/>
<proteinExistence type="predicted"/>
<dbReference type="RefSeq" id="WP_176009695.1">
    <property type="nucleotide sequence ID" value="NZ_CP041372.2"/>
</dbReference>
<dbReference type="EMBL" id="CP041372">
    <property type="protein sequence ID" value="QKS71663.1"/>
    <property type="molecule type" value="Genomic_DNA"/>
</dbReference>
<evidence type="ECO:0000313" key="3">
    <source>
        <dbReference type="Proteomes" id="UP000318138"/>
    </source>
</evidence>
<name>A0A859FF49_9BACI</name>
<dbReference type="Pfam" id="PF10665">
    <property type="entry name" value="Minor_capsid_1"/>
    <property type="match status" value="1"/>
</dbReference>
<dbReference type="AlphaFoldDB" id="A0A859FF49"/>
<sequence length="110" mass="12809">MARPIPKRLLPHTIGYKKYLGKGREGIEYAEEQEIKHVRMEPSSSLTRDNNGQEVLKRSTLFIDARNSDPVIKMSEQDIVVFDEDEYIVNKVDSLYARSSNVHHYENEMI</sequence>
<dbReference type="Proteomes" id="UP000318138">
    <property type="component" value="Chromosome"/>
</dbReference>
<organism evidence="2 3">
    <name type="scientific">Paenalkalicoccus suaedae</name>
    <dbReference type="NCBI Taxonomy" id="2592382"/>
    <lineage>
        <taxon>Bacteria</taxon>
        <taxon>Bacillati</taxon>
        <taxon>Bacillota</taxon>
        <taxon>Bacilli</taxon>
        <taxon>Bacillales</taxon>
        <taxon>Bacillaceae</taxon>
        <taxon>Paenalkalicoccus</taxon>
    </lineage>
</organism>
<gene>
    <name evidence="1" type="ORF">FLK61_33820</name>
    <name evidence="2" type="ORF">FLK61_34115</name>
</gene>
<protein>
    <submittedName>
        <fullName evidence="2">Minor capsid protein</fullName>
    </submittedName>
</protein>
<reference evidence="2" key="2">
    <citation type="submission" date="2020-05" db="EMBL/GenBank/DDBJ databases">
        <title>Bacillus alkalisoli sp. nov. isolated from saline soil.</title>
        <authorList>
            <person name="Sun J.-Q."/>
            <person name="Xu L."/>
        </authorList>
    </citation>
    <scope>NUCLEOTIDE SEQUENCE</scope>
    <source>
        <strain evidence="2 3">M4U3P1</strain>
    </source>
</reference>
<dbReference type="InterPro" id="IPR019612">
    <property type="entry name" value="Minor_capsid_put"/>
</dbReference>
<keyword evidence="3" id="KW-1185">Reference proteome</keyword>
<evidence type="ECO:0000313" key="1">
    <source>
        <dbReference type="EMBL" id="QKS71663.1"/>
    </source>
</evidence>